<organism evidence="2 3">
    <name type="scientific">Flavobacterium branchiarum</name>
    <dbReference type="NCBI Taxonomy" id="1114870"/>
    <lineage>
        <taxon>Bacteria</taxon>
        <taxon>Pseudomonadati</taxon>
        <taxon>Bacteroidota</taxon>
        <taxon>Flavobacteriia</taxon>
        <taxon>Flavobacteriales</taxon>
        <taxon>Flavobacteriaceae</taxon>
        <taxon>Flavobacterium</taxon>
    </lineage>
</organism>
<proteinExistence type="predicted"/>
<evidence type="ECO:0000313" key="2">
    <source>
        <dbReference type="EMBL" id="MFB9063424.1"/>
    </source>
</evidence>
<dbReference type="SUPFAM" id="SSF53067">
    <property type="entry name" value="Actin-like ATPase domain"/>
    <property type="match status" value="1"/>
</dbReference>
<dbReference type="Proteomes" id="UP001589589">
    <property type="component" value="Unassembled WGS sequence"/>
</dbReference>
<protein>
    <submittedName>
        <fullName evidence="2">Exopolyphosphatase</fullName>
    </submittedName>
</protein>
<evidence type="ECO:0000259" key="1">
    <source>
        <dbReference type="Pfam" id="PF02541"/>
    </source>
</evidence>
<evidence type="ECO:0000313" key="3">
    <source>
        <dbReference type="Proteomes" id="UP001589589"/>
    </source>
</evidence>
<gene>
    <name evidence="2" type="ORF">ACFFUQ_05265</name>
</gene>
<dbReference type="Gene3D" id="3.30.420.40">
    <property type="match status" value="1"/>
</dbReference>
<keyword evidence="3" id="KW-1185">Reference proteome</keyword>
<name>A0ABV5FIP5_9FLAO</name>
<dbReference type="InterPro" id="IPR003695">
    <property type="entry name" value="Ppx_GppA_N"/>
</dbReference>
<dbReference type="Gene3D" id="3.30.420.150">
    <property type="entry name" value="Exopolyphosphatase. Domain 2"/>
    <property type="match status" value="1"/>
</dbReference>
<dbReference type="InterPro" id="IPR043129">
    <property type="entry name" value="ATPase_NBD"/>
</dbReference>
<dbReference type="Pfam" id="PF02541">
    <property type="entry name" value="Ppx-GppA"/>
    <property type="match status" value="1"/>
</dbReference>
<feature type="domain" description="Ppx/GppA phosphatase N-terminal" evidence="1">
    <location>
        <begin position="49"/>
        <end position="203"/>
    </location>
</feature>
<reference evidence="2 3" key="1">
    <citation type="submission" date="2024-09" db="EMBL/GenBank/DDBJ databases">
        <authorList>
            <person name="Sun Q."/>
            <person name="Mori K."/>
        </authorList>
    </citation>
    <scope>NUCLEOTIDE SEQUENCE [LARGE SCALE GENOMIC DNA]</scope>
    <source>
        <strain evidence="2 3">CECT 7908</strain>
    </source>
</reference>
<sequence>MQNKNIIKIALFTIVNLFFTIDSFSQKNLYAGIEIGSKGIKISVIDVNNIKKGDYDIVSFWTENIGIAKGISIDGNLEESDINKAGSVVFENLTKIKNKYNVDNENIFIVGSSGVALAKNTQLLIDKVKFLTGKDLDFITAETEGKMLLKGSIPPSEYQDAIILDIGGGNTKGGYVDVLNDNKFEFFPLKLDYGTITLTEAINKTIVNQRQISDMGIYKEKSFEYAPLLRDKIKEMLDTKPQSLQKKKIYLSGGALWAFTTLYYNNSNDDHFVPMKMEDIVNYDAILKNNFVKYENLAKTNKNADKVISTYSQRYLISGNNILIACLESIPDLKSKKIYFAREGQIAWLVSYIVDRSKKIKNNF</sequence>
<accession>A0ABV5FIP5</accession>
<dbReference type="EMBL" id="JBHMEX010000014">
    <property type="protein sequence ID" value="MFB9063424.1"/>
    <property type="molecule type" value="Genomic_DNA"/>
</dbReference>
<dbReference type="RefSeq" id="WP_290267261.1">
    <property type="nucleotide sequence ID" value="NZ_JAUFQQ010000005.1"/>
</dbReference>
<comment type="caution">
    <text evidence="2">The sequence shown here is derived from an EMBL/GenBank/DDBJ whole genome shotgun (WGS) entry which is preliminary data.</text>
</comment>